<evidence type="ECO:0000256" key="3">
    <source>
        <dbReference type="ARBA" id="ARBA00022692"/>
    </source>
</evidence>
<dbReference type="SMR" id="A2E8N1"/>
<dbReference type="STRING" id="5722.A2E8N1"/>
<sequence>MDIIEFLQYIWKNFGILAILFFTDLSLWPQARYLLPKIKSRTVASIYHIVSGLLFCLVLFGKQLPFAIAMAFGTWLTLNMHIGIAIAVDCFFNTLIHIYLIVFLGGQWKFEVSTIGMIMFHKVLGTIFNLYYGKKMKAGEKIKRKFHEDMAIFERPPLLEWLAFCFTPFGGNSGPAIEFKLFSVILDAGTSEHIKDDSKDRKLARSRWIHSIVMALVNFVLMPYTKFEVYTGKWFTSLPFYVRPIVTLLITLANITRYLCAWLNVDAAYYELGLGSCGFATYEDVTNGTIPELLQTTSVGRWIQEWNHTAHLFWKKYLFYPMLDNGAPYVYAHNAVFAASALWHGFHPVYYMVLPEMLMATNADLIFEKHFPITEKTPFWKTIPRRIWVISTMLNSISPWWYRSAHAVITIKRNNYWFFPIYEFIVWSAAMIYDKTHPIKRQKPAKPQNAEQPQNTEKPKAE</sequence>
<feature type="region of interest" description="Disordered" evidence="7">
    <location>
        <begin position="441"/>
        <end position="462"/>
    </location>
</feature>
<gene>
    <name evidence="9" type="ORF">TVAG_446720</name>
</gene>
<evidence type="ECO:0000256" key="1">
    <source>
        <dbReference type="ARBA" id="ARBA00004141"/>
    </source>
</evidence>
<dbReference type="OrthoDB" id="286734at2759"/>
<dbReference type="AlphaFoldDB" id="A2E8N1"/>
<evidence type="ECO:0000256" key="6">
    <source>
        <dbReference type="ARBA" id="ARBA00023315"/>
    </source>
</evidence>
<dbReference type="PANTHER" id="PTHR13906:SF4">
    <property type="entry name" value="LYSOPHOSPHOLIPID ACYLTRANSFERASE 6"/>
    <property type="match status" value="1"/>
</dbReference>
<dbReference type="FunCoup" id="A2E8N1">
    <property type="interactions" value="249"/>
</dbReference>
<dbReference type="InterPro" id="IPR049941">
    <property type="entry name" value="LPLAT_7/PORCN-like"/>
</dbReference>
<dbReference type="Pfam" id="PF03062">
    <property type="entry name" value="MBOAT"/>
    <property type="match status" value="1"/>
</dbReference>
<accession>A2E8N1</accession>
<dbReference type="GO" id="GO:0016746">
    <property type="term" value="F:acyltransferase activity"/>
    <property type="evidence" value="ECO:0000318"/>
    <property type="project" value="GO_Central"/>
</dbReference>
<evidence type="ECO:0000313" key="10">
    <source>
        <dbReference type="Proteomes" id="UP000001542"/>
    </source>
</evidence>
<reference evidence="9" key="1">
    <citation type="submission" date="2006-10" db="EMBL/GenBank/DDBJ databases">
        <authorList>
            <person name="Amadeo P."/>
            <person name="Zhao Q."/>
            <person name="Wortman J."/>
            <person name="Fraser-Liggett C."/>
            <person name="Carlton J."/>
        </authorList>
    </citation>
    <scope>NUCLEOTIDE SEQUENCE</scope>
    <source>
        <strain evidence="9">G3</strain>
    </source>
</reference>
<feature type="transmembrane region" description="Helical" evidence="8">
    <location>
        <begin position="114"/>
        <end position="133"/>
    </location>
</feature>
<evidence type="ECO:0000256" key="5">
    <source>
        <dbReference type="ARBA" id="ARBA00023136"/>
    </source>
</evidence>
<evidence type="ECO:0000256" key="7">
    <source>
        <dbReference type="SAM" id="MobiDB-lite"/>
    </source>
</evidence>
<dbReference type="RefSeq" id="XP_001323193.1">
    <property type="nucleotide sequence ID" value="XM_001323158.1"/>
</dbReference>
<dbReference type="GO" id="GO:0030258">
    <property type="term" value="P:lipid modification"/>
    <property type="evidence" value="ECO:0000318"/>
    <property type="project" value="GO_Central"/>
</dbReference>
<keyword evidence="2" id="KW-0808">Transferase</keyword>
<feature type="transmembrane region" description="Helical" evidence="8">
    <location>
        <begin position="414"/>
        <end position="433"/>
    </location>
</feature>
<keyword evidence="3 8" id="KW-0812">Transmembrane</keyword>
<keyword evidence="6" id="KW-0012">Acyltransferase</keyword>
<comment type="subcellular location">
    <subcellularLocation>
        <location evidence="1">Membrane</location>
        <topology evidence="1">Multi-pass membrane protein</topology>
    </subcellularLocation>
</comment>
<dbReference type="KEGG" id="tva:4768908"/>
<dbReference type="InParanoid" id="A2E8N1"/>
<evidence type="ECO:0000256" key="4">
    <source>
        <dbReference type="ARBA" id="ARBA00022989"/>
    </source>
</evidence>
<dbReference type="InterPro" id="IPR004299">
    <property type="entry name" value="MBOAT_fam"/>
</dbReference>
<reference evidence="9" key="2">
    <citation type="journal article" date="2007" name="Science">
        <title>Draft genome sequence of the sexually transmitted pathogen Trichomonas vaginalis.</title>
        <authorList>
            <person name="Carlton J.M."/>
            <person name="Hirt R.P."/>
            <person name="Silva J.C."/>
            <person name="Delcher A.L."/>
            <person name="Schatz M."/>
            <person name="Zhao Q."/>
            <person name="Wortman J.R."/>
            <person name="Bidwell S.L."/>
            <person name="Alsmark U.C.M."/>
            <person name="Besteiro S."/>
            <person name="Sicheritz-Ponten T."/>
            <person name="Noel C.J."/>
            <person name="Dacks J.B."/>
            <person name="Foster P.G."/>
            <person name="Simillion C."/>
            <person name="Van de Peer Y."/>
            <person name="Miranda-Saavedra D."/>
            <person name="Barton G.J."/>
            <person name="Westrop G.D."/>
            <person name="Mueller S."/>
            <person name="Dessi D."/>
            <person name="Fiori P.L."/>
            <person name="Ren Q."/>
            <person name="Paulsen I."/>
            <person name="Zhang H."/>
            <person name="Bastida-Corcuera F.D."/>
            <person name="Simoes-Barbosa A."/>
            <person name="Brown M.T."/>
            <person name="Hayes R.D."/>
            <person name="Mukherjee M."/>
            <person name="Okumura C.Y."/>
            <person name="Schneider R."/>
            <person name="Smith A.J."/>
            <person name="Vanacova S."/>
            <person name="Villalvazo M."/>
            <person name="Haas B.J."/>
            <person name="Pertea M."/>
            <person name="Feldblyum T.V."/>
            <person name="Utterback T.R."/>
            <person name="Shu C.L."/>
            <person name="Osoegawa K."/>
            <person name="de Jong P.J."/>
            <person name="Hrdy I."/>
            <person name="Horvathova L."/>
            <person name="Zubacova Z."/>
            <person name="Dolezal P."/>
            <person name="Malik S.B."/>
            <person name="Logsdon J.M. Jr."/>
            <person name="Henze K."/>
            <person name="Gupta A."/>
            <person name="Wang C.C."/>
            <person name="Dunne R.L."/>
            <person name="Upcroft J.A."/>
            <person name="Upcroft P."/>
            <person name="White O."/>
            <person name="Salzberg S.L."/>
            <person name="Tang P."/>
            <person name="Chiu C.-H."/>
            <person name="Lee Y.-S."/>
            <person name="Embley T.M."/>
            <person name="Coombs G.H."/>
            <person name="Mottram J.C."/>
            <person name="Tachezy J."/>
            <person name="Fraser-Liggett C.M."/>
            <person name="Johnson P.J."/>
        </authorList>
    </citation>
    <scope>NUCLEOTIDE SEQUENCE [LARGE SCALE GENOMIC DNA]</scope>
    <source>
        <strain evidence="9">G3</strain>
    </source>
</reference>
<keyword evidence="10" id="KW-1185">Reference proteome</keyword>
<dbReference type="VEuPathDB" id="TrichDB:TVAG_446720"/>
<dbReference type="Proteomes" id="UP000001542">
    <property type="component" value="Unassembled WGS sequence"/>
</dbReference>
<feature type="transmembrane region" description="Helical" evidence="8">
    <location>
        <begin position="245"/>
        <end position="265"/>
    </location>
</feature>
<protein>
    <submittedName>
        <fullName evidence="9">MBOAT family protein</fullName>
    </submittedName>
</protein>
<evidence type="ECO:0000256" key="8">
    <source>
        <dbReference type="SAM" id="Phobius"/>
    </source>
</evidence>
<dbReference type="VEuPathDB" id="TrichDB:TVAGG3_0343910"/>
<feature type="transmembrane region" description="Helical" evidence="8">
    <location>
        <begin position="91"/>
        <end position="108"/>
    </location>
</feature>
<dbReference type="EMBL" id="DS113328">
    <property type="protein sequence ID" value="EAY10970.1"/>
    <property type="molecule type" value="Genomic_DNA"/>
</dbReference>
<organism evidence="9 10">
    <name type="scientific">Trichomonas vaginalis (strain ATCC PRA-98 / G3)</name>
    <dbReference type="NCBI Taxonomy" id="412133"/>
    <lineage>
        <taxon>Eukaryota</taxon>
        <taxon>Metamonada</taxon>
        <taxon>Parabasalia</taxon>
        <taxon>Trichomonadida</taxon>
        <taxon>Trichomonadidae</taxon>
        <taxon>Trichomonas</taxon>
    </lineage>
</organism>
<dbReference type="GO" id="GO:0016020">
    <property type="term" value="C:membrane"/>
    <property type="evidence" value="ECO:0000318"/>
    <property type="project" value="GO_Central"/>
</dbReference>
<feature type="transmembrane region" description="Helical" evidence="8">
    <location>
        <begin position="40"/>
        <end position="60"/>
    </location>
</feature>
<evidence type="ECO:0000313" key="9">
    <source>
        <dbReference type="EMBL" id="EAY10970.1"/>
    </source>
</evidence>
<evidence type="ECO:0000256" key="2">
    <source>
        <dbReference type="ARBA" id="ARBA00022679"/>
    </source>
</evidence>
<name>A2E8N1_TRIV3</name>
<dbReference type="PANTHER" id="PTHR13906">
    <property type="entry name" value="PORCUPINE"/>
    <property type="match status" value="1"/>
</dbReference>
<proteinExistence type="predicted"/>
<feature type="transmembrane region" description="Helical" evidence="8">
    <location>
        <begin position="6"/>
        <end position="28"/>
    </location>
</feature>
<feature type="transmembrane region" description="Helical" evidence="8">
    <location>
        <begin position="208"/>
        <end position="225"/>
    </location>
</feature>
<dbReference type="OMA" id="ERETCAN"/>
<keyword evidence="4 8" id="KW-1133">Transmembrane helix</keyword>
<keyword evidence="5 8" id="KW-0472">Membrane</keyword>